<dbReference type="Pfam" id="PF00069">
    <property type="entry name" value="Pkinase"/>
    <property type="match status" value="1"/>
</dbReference>
<comment type="caution">
    <text evidence="3">The sequence shown here is derived from an EMBL/GenBank/DDBJ whole genome shotgun (WGS) entry which is preliminary data.</text>
</comment>
<dbReference type="SUPFAM" id="SSF56112">
    <property type="entry name" value="Protein kinase-like (PK-like)"/>
    <property type="match status" value="1"/>
</dbReference>
<evidence type="ECO:0000259" key="2">
    <source>
        <dbReference type="PROSITE" id="PS50011"/>
    </source>
</evidence>
<dbReference type="InterPro" id="IPR011009">
    <property type="entry name" value="Kinase-like_dom_sf"/>
</dbReference>
<accession>A0A2I1GNS9</accession>
<dbReference type="GO" id="GO:0004672">
    <property type="term" value="F:protein kinase activity"/>
    <property type="evidence" value="ECO:0007669"/>
    <property type="project" value="InterPro"/>
</dbReference>
<keyword evidence="4" id="KW-1185">Reference proteome</keyword>
<gene>
    <name evidence="3" type="ORF">RhiirA4_463851</name>
</gene>
<feature type="signal peptide" evidence="1">
    <location>
        <begin position="1"/>
        <end position="21"/>
    </location>
</feature>
<dbReference type="VEuPathDB" id="FungiDB:RhiirA1_475161"/>
<dbReference type="PROSITE" id="PS50011">
    <property type="entry name" value="PROTEIN_KINASE_DOM"/>
    <property type="match status" value="1"/>
</dbReference>
<dbReference type="Proteomes" id="UP000234323">
    <property type="component" value="Unassembled WGS sequence"/>
</dbReference>
<dbReference type="VEuPathDB" id="FungiDB:FUN_020904"/>
<dbReference type="InterPro" id="IPR000719">
    <property type="entry name" value="Prot_kinase_dom"/>
</dbReference>
<dbReference type="EMBL" id="LLXI01000626">
    <property type="protein sequence ID" value="PKY48293.1"/>
    <property type="molecule type" value="Genomic_DNA"/>
</dbReference>
<dbReference type="GO" id="GO:0005524">
    <property type="term" value="F:ATP binding"/>
    <property type="evidence" value="ECO:0007669"/>
    <property type="project" value="InterPro"/>
</dbReference>
<reference evidence="3 4" key="1">
    <citation type="submission" date="2015-10" db="EMBL/GenBank/DDBJ databases">
        <title>Genome analyses suggest a sexual origin of heterokaryosis in a supposedly ancient asexual fungus.</title>
        <authorList>
            <person name="Ropars J."/>
            <person name="Sedzielewska K."/>
            <person name="Noel J."/>
            <person name="Charron P."/>
            <person name="Farinelli L."/>
            <person name="Marton T."/>
            <person name="Kruger M."/>
            <person name="Pelin A."/>
            <person name="Brachmann A."/>
            <person name="Corradi N."/>
        </authorList>
    </citation>
    <scope>NUCLEOTIDE SEQUENCE [LARGE SCALE GENOMIC DNA]</scope>
    <source>
        <strain evidence="3 4">A4</strain>
    </source>
</reference>
<dbReference type="VEuPathDB" id="FungiDB:RhiirFUN_000251"/>
<organism evidence="3 4">
    <name type="scientific">Rhizophagus irregularis</name>
    <dbReference type="NCBI Taxonomy" id="588596"/>
    <lineage>
        <taxon>Eukaryota</taxon>
        <taxon>Fungi</taxon>
        <taxon>Fungi incertae sedis</taxon>
        <taxon>Mucoromycota</taxon>
        <taxon>Glomeromycotina</taxon>
        <taxon>Glomeromycetes</taxon>
        <taxon>Glomerales</taxon>
        <taxon>Glomeraceae</taxon>
        <taxon>Rhizophagus</taxon>
    </lineage>
</organism>
<proteinExistence type="predicted"/>
<dbReference type="AlphaFoldDB" id="A0A2I1GNS9"/>
<name>A0A2I1GNS9_9GLOM</name>
<dbReference type="Gene3D" id="1.10.510.10">
    <property type="entry name" value="Transferase(Phosphotransferase) domain 1"/>
    <property type="match status" value="1"/>
</dbReference>
<evidence type="ECO:0000313" key="4">
    <source>
        <dbReference type="Proteomes" id="UP000234323"/>
    </source>
</evidence>
<sequence length="135" mass="14661">MNLRFIIWLTFISTYLLFTSSNVNAGFGSYAACAGACGTAYHTCMGISILSTYGAGAIAAYPACQAGFAACSKLINLIQKNDANEVLPYMEPEVLFGKPYTKVADIFSLGIIMWELTSGVPAFHNISHDFFFRCL</sequence>
<keyword evidence="1" id="KW-0732">Signal</keyword>
<evidence type="ECO:0000256" key="1">
    <source>
        <dbReference type="SAM" id="SignalP"/>
    </source>
</evidence>
<feature type="domain" description="Protein kinase" evidence="2">
    <location>
        <begin position="1"/>
        <end position="135"/>
    </location>
</feature>
<feature type="chain" id="PRO_5014118272" description="Protein kinase domain-containing protein" evidence="1">
    <location>
        <begin position="22"/>
        <end position="135"/>
    </location>
</feature>
<evidence type="ECO:0000313" key="3">
    <source>
        <dbReference type="EMBL" id="PKY48293.1"/>
    </source>
</evidence>
<protein>
    <recommendedName>
        <fullName evidence="2">Protein kinase domain-containing protein</fullName>
    </recommendedName>
</protein>